<dbReference type="Proteomes" id="UP000003751">
    <property type="component" value="Unassembled WGS sequence"/>
</dbReference>
<dbReference type="OrthoDB" id="384880at2157"/>
<evidence type="ECO:0000256" key="1">
    <source>
        <dbReference type="SAM" id="MobiDB-lite"/>
    </source>
</evidence>
<protein>
    <submittedName>
        <fullName evidence="2">Uncharacterized protein</fullName>
    </submittedName>
</protein>
<dbReference type="EMBL" id="FRAN01000004">
    <property type="protein sequence ID" value="SHL09318.1"/>
    <property type="molecule type" value="Genomic_DNA"/>
</dbReference>
<reference evidence="5" key="2">
    <citation type="submission" date="2016-11" db="EMBL/GenBank/DDBJ databases">
        <authorList>
            <person name="Varghese N."/>
            <person name="Submissions S."/>
        </authorList>
    </citation>
    <scope>NUCLEOTIDE SEQUENCE [LARGE SCALE GENOMIC DNA]</scope>
    <source>
        <strain evidence="5">DX253</strain>
    </source>
</reference>
<evidence type="ECO:0000313" key="2">
    <source>
        <dbReference type="EMBL" id="EFW91271.1"/>
    </source>
</evidence>
<feature type="compositionally biased region" description="Low complexity" evidence="1">
    <location>
        <begin position="40"/>
        <end position="51"/>
    </location>
</feature>
<reference evidence="2 4" key="1">
    <citation type="journal article" date="2014" name="ISME J.">
        <title>Trehalose/2-sulfotrehalose biosynthesis and glycine-betaine uptake are widely spread mechanisms for osmoadaptation in the Halobacteriales.</title>
        <authorList>
            <person name="Youssef N.H."/>
            <person name="Savage-Ashlock K.N."/>
            <person name="McCully A.L."/>
            <person name="Luedtke B."/>
            <person name="Shaw E.I."/>
            <person name="Hoff W.D."/>
            <person name="Elshahed M.S."/>
        </authorList>
    </citation>
    <scope>NUCLEOTIDE SEQUENCE [LARGE SCALE GENOMIC DNA]</scope>
    <source>
        <strain evidence="2 4">DX253</strain>
    </source>
</reference>
<evidence type="ECO:0000313" key="5">
    <source>
        <dbReference type="Proteomes" id="UP000184203"/>
    </source>
</evidence>
<evidence type="ECO:0000313" key="4">
    <source>
        <dbReference type="Proteomes" id="UP000003751"/>
    </source>
</evidence>
<keyword evidence="5" id="KW-1185">Reference proteome</keyword>
<proteinExistence type="predicted"/>
<feature type="region of interest" description="Disordered" evidence="1">
    <location>
        <begin position="27"/>
        <end position="56"/>
    </location>
</feature>
<evidence type="ECO:0000313" key="3">
    <source>
        <dbReference type="EMBL" id="SHL09318.1"/>
    </source>
</evidence>
<dbReference type="EMBL" id="AEMG01000015">
    <property type="protein sequence ID" value="EFW91271.1"/>
    <property type="molecule type" value="Genomic_DNA"/>
</dbReference>
<dbReference type="PATRIC" id="fig|797209.4.peg.2802"/>
<dbReference type="STRING" id="797209.GCA_000376445_03362"/>
<dbReference type="AlphaFoldDB" id="E7QVK8"/>
<gene>
    <name evidence="3" type="ORF">SAMN05444342_2998</name>
    <name evidence="2" type="ORF">ZOD2009_14221</name>
</gene>
<name>E7QVK8_HALPU</name>
<reference evidence="3" key="3">
    <citation type="submission" date="2016-11" db="EMBL/GenBank/DDBJ databases">
        <authorList>
            <person name="Jaros S."/>
            <person name="Januszkiewicz K."/>
            <person name="Wedrychowicz H."/>
        </authorList>
    </citation>
    <scope>NUCLEOTIDE SEQUENCE [LARGE SCALE GENOMIC DNA]</scope>
    <source>
        <strain evidence="3">DX253</strain>
    </source>
</reference>
<sequence length="101" mass="11152">MRTALKHALVVLVASSLLVTGLAGTTAGRGQSMADSHRLSQTQSQQPSASQLESMSCGELRATYERGVERVRNSDLPEQRKQRLIQRGTALYNLYKFRKGC</sequence>
<dbReference type="RefSeq" id="WP_007980892.1">
    <property type="nucleotide sequence ID" value="NZ_AEMG01000015.1"/>
</dbReference>
<accession>E7QVK8</accession>
<organism evidence="2 4">
    <name type="scientific">Haladaptatus paucihalophilus DX253</name>
    <dbReference type="NCBI Taxonomy" id="797209"/>
    <lineage>
        <taxon>Archaea</taxon>
        <taxon>Methanobacteriati</taxon>
        <taxon>Methanobacteriota</taxon>
        <taxon>Stenosarchaea group</taxon>
        <taxon>Halobacteria</taxon>
        <taxon>Halobacteriales</taxon>
        <taxon>Haladaptataceae</taxon>
        <taxon>Haladaptatus</taxon>
    </lineage>
</organism>
<dbReference type="Proteomes" id="UP000184203">
    <property type="component" value="Unassembled WGS sequence"/>
</dbReference>